<dbReference type="AlphaFoldDB" id="A0AAJ3SHG9"/>
<dbReference type="PROSITE" id="PS00217">
    <property type="entry name" value="SUGAR_TRANSPORT_2"/>
    <property type="match status" value="1"/>
</dbReference>
<organism evidence="7 8">
    <name type="scientific">Paraburkholderia fungorum</name>
    <dbReference type="NCBI Taxonomy" id="134537"/>
    <lineage>
        <taxon>Bacteria</taxon>
        <taxon>Pseudomonadati</taxon>
        <taxon>Pseudomonadota</taxon>
        <taxon>Betaproteobacteria</taxon>
        <taxon>Burkholderiales</taxon>
        <taxon>Burkholderiaceae</taxon>
        <taxon>Paraburkholderia</taxon>
    </lineage>
</organism>
<comment type="caution">
    <text evidence="7">The sequence shown here is derived from an EMBL/GenBank/DDBJ whole genome shotgun (WGS) entry which is preliminary data.</text>
</comment>
<sequence length="454" mass="46929">MNTTNQVDLETLINSQRVGRFQILVIALCGLVAMMDGFDMQSIAFIGPEIAVAWHITPRVFGFIFSAGLLGGLVGAVLFGRIGDSRGRKGALLVTLLLVSIGSLLTPFASSIPGLIAALAFTGLGLGGAMPNFIALASEYSPGRRRASLVAMMFCGFPLGAVVGGFISARLIPLFGWQSVFFTGGAFSLFALVVAIAFIPESARLLALRGKRDKVLPILERMGCAAAWNGEVGAATGGRVSVRSLFSDGRARGTLLLWIATLLSMCMLYMLINWIPMMARRSGLSIENAVIAVAMLNLGGIVGSTTLGRVSDALGRPAIVVGSAFSIGALVIALIGYALHSGPGVWAIAVLAGFFSYGAQLCTVALSAAFYDTFSRATGIGCCMAAGRVGAIAGPIFGGMLLGSGLGAPSLFMLTGLTSLGAGVAILTMGIFVLKGRRRDPHGADSPAVIRRAT</sequence>
<feature type="transmembrane region" description="Helical" evidence="5">
    <location>
        <begin position="319"/>
        <end position="339"/>
    </location>
</feature>
<feature type="transmembrane region" description="Helical" evidence="5">
    <location>
        <begin position="91"/>
        <end position="109"/>
    </location>
</feature>
<evidence type="ECO:0000256" key="1">
    <source>
        <dbReference type="ARBA" id="ARBA00004141"/>
    </source>
</evidence>
<feature type="transmembrane region" description="Helical" evidence="5">
    <location>
        <begin position="60"/>
        <end position="79"/>
    </location>
</feature>
<dbReference type="PANTHER" id="PTHR23508:SF10">
    <property type="entry name" value="CARBOXYLIC ACID TRANSPORTER PROTEIN HOMOLOG"/>
    <property type="match status" value="1"/>
</dbReference>
<feature type="transmembrane region" description="Helical" evidence="5">
    <location>
        <begin position="289"/>
        <end position="307"/>
    </location>
</feature>
<dbReference type="InterPro" id="IPR020846">
    <property type="entry name" value="MFS_dom"/>
</dbReference>
<feature type="transmembrane region" description="Helical" evidence="5">
    <location>
        <begin position="411"/>
        <end position="434"/>
    </location>
</feature>
<accession>A0AAJ3SHG9</accession>
<dbReference type="InterPro" id="IPR036259">
    <property type="entry name" value="MFS_trans_sf"/>
</dbReference>
<proteinExistence type="predicted"/>
<gene>
    <name evidence="7" type="ORF">ParKJ_05060</name>
</gene>
<feature type="transmembrane region" description="Helical" evidence="5">
    <location>
        <begin position="21"/>
        <end position="40"/>
    </location>
</feature>
<dbReference type="Pfam" id="PF07690">
    <property type="entry name" value="MFS_1"/>
    <property type="match status" value="1"/>
</dbReference>
<feature type="transmembrane region" description="Helical" evidence="5">
    <location>
        <begin position="383"/>
        <end position="405"/>
    </location>
</feature>
<feature type="transmembrane region" description="Helical" evidence="5">
    <location>
        <begin position="345"/>
        <end position="371"/>
    </location>
</feature>
<feature type="transmembrane region" description="Helical" evidence="5">
    <location>
        <begin position="115"/>
        <end position="137"/>
    </location>
</feature>
<dbReference type="PANTHER" id="PTHR23508">
    <property type="entry name" value="CARBOXYLIC ACID TRANSPORTER PROTEIN HOMOLOG"/>
    <property type="match status" value="1"/>
</dbReference>
<protein>
    <submittedName>
        <fullName evidence="7">MFS transporter</fullName>
    </submittedName>
</protein>
<evidence type="ECO:0000256" key="4">
    <source>
        <dbReference type="ARBA" id="ARBA00023136"/>
    </source>
</evidence>
<dbReference type="PROSITE" id="PS50850">
    <property type="entry name" value="MFS"/>
    <property type="match status" value="1"/>
</dbReference>
<keyword evidence="2 5" id="KW-0812">Transmembrane</keyword>
<dbReference type="EMBL" id="JANSLM010000002">
    <property type="protein sequence ID" value="MDT8836770.1"/>
    <property type="molecule type" value="Genomic_DNA"/>
</dbReference>
<comment type="subcellular location">
    <subcellularLocation>
        <location evidence="1">Membrane</location>
        <topology evidence="1">Multi-pass membrane protein</topology>
    </subcellularLocation>
</comment>
<dbReference type="InterPro" id="IPR011701">
    <property type="entry name" value="MFS"/>
</dbReference>
<evidence type="ECO:0000256" key="3">
    <source>
        <dbReference type="ARBA" id="ARBA00022989"/>
    </source>
</evidence>
<name>A0AAJ3SHG9_9BURK</name>
<dbReference type="RefSeq" id="WP_052660611.1">
    <property type="nucleotide sequence ID" value="NZ_CADFGE010000003.1"/>
</dbReference>
<keyword evidence="4 5" id="KW-0472">Membrane</keyword>
<evidence type="ECO:0000313" key="7">
    <source>
        <dbReference type="EMBL" id="MDT8836770.1"/>
    </source>
</evidence>
<evidence type="ECO:0000259" key="6">
    <source>
        <dbReference type="PROSITE" id="PS50850"/>
    </source>
</evidence>
<dbReference type="GO" id="GO:0046943">
    <property type="term" value="F:carboxylic acid transmembrane transporter activity"/>
    <property type="evidence" value="ECO:0007669"/>
    <property type="project" value="TreeGrafter"/>
</dbReference>
<feature type="transmembrane region" description="Helical" evidence="5">
    <location>
        <begin position="175"/>
        <end position="199"/>
    </location>
</feature>
<dbReference type="Gene3D" id="1.20.1250.20">
    <property type="entry name" value="MFS general substrate transporter like domains"/>
    <property type="match status" value="1"/>
</dbReference>
<keyword evidence="3 5" id="KW-1133">Transmembrane helix</keyword>
<dbReference type="SUPFAM" id="SSF103473">
    <property type="entry name" value="MFS general substrate transporter"/>
    <property type="match status" value="1"/>
</dbReference>
<evidence type="ECO:0000256" key="2">
    <source>
        <dbReference type="ARBA" id="ARBA00022692"/>
    </source>
</evidence>
<reference evidence="7" key="1">
    <citation type="submission" date="2022-08" db="EMBL/GenBank/DDBJ databases">
        <authorList>
            <person name="Kim S.-J."/>
        </authorList>
    </citation>
    <scope>NUCLEOTIDE SEQUENCE</scope>
    <source>
        <strain evidence="7">KJ</strain>
    </source>
</reference>
<feature type="transmembrane region" description="Helical" evidence="5">
    <location>
        <begin position="255"/>
        <end position="277"/>
    </location>
</feature>
<evidence type="ECO:0000313" key="8">
    <source>
        <dbReference type="Proteomes" id="UP001246473"/>
    </source>
</evidence>
<dbReference type="GO" id="GO:0005886">
    <property type="term" value="C:plasma membrane"/>
    <property type="evidence" value="ECO:0007669"/>
    <property type="project" value="TreeGrafter"/>
</dbReference>
<dbReference type="InterPro" id="IPR005829">
    <property type="entry name" value="Sugar_transporter_CS"/>
</dbReference>
<dbReference type="Proteomes" id="UP001246473">
    <property type="component" value="Unassembled WGS sequence"/>
</dbReference>
<feature type="domain" description="Major facilitator superfamily (MFS) profile" evidence="6">
    <location>
        <begin position="25"/>
        <end position="439"/>
    </location>
</feature>
<feature type="transmembrane region" description="Helical" evidence="5">
    <location>
        <begin position="149"/>
        <end position="169"/>
    </location>
</feature>
<evidence type="ECO:0000256" key="5">
    <source>
        <dbReference type="SAM" id="Phobius"/>
    </source>
</evidence>